<evidence type="ECO:0000313" key="12">
    <source>
        <dbReference type="Proteomes" id="UP000217083"/>
    </source>
</evidence>
<evidence type="ECO:0000256" key="6">
    <source>
        <dbReference type="ARBA" id="ARBA00022984"/>
    </source>
</evidence>
<dbReference type="GO" id="GO:0071555">
    <property type="term" value="P:cell wall organization"/>
    <property type="evidence" value="ECO:0007669"/>
    <property type="project" value="UniProtKB-UniRule"/>
</dbReference>
<comment type="caution">
    <text evidence="11">The sequence shown here is derived from an EMBL/GenBank/DDBJ whole genome shotgun (WGS) entry which is preliminary data.</text>
</comment>
<dbReference type="InterPro" id="IPR050979">
    <property type="entry name" value="LD-transpeptidase"/>
</dbReference>
<reference evidence="12" key="1">
    <citation type="submission" date="2017-08" db="EMBL/GenBank/DDBJ databases">
        <authorList>
            <person name="Huang Z."/>
        </authorList>
    </citation>
    <scope>NUCLEOTIDE SEQUENCE [LARGE SCALE GENOMIC DNA]</scope>
    <source>
        <strain evidence="12">SA5d-4</strain>
    </source>
</reference>
<evidence type="ECO:0000256" key="7">
    <source>
        <dbReference type="ARBA" id="ARBA00023316"/>
    </source>
</evidence>
<dbReference type="InterPro" id="IPR005490">
    <property type="entry name" value="LD_TPept_cat_dom"/>
</dbReference>
<dbReference type="Gene3D" id="2.40.440.10">
    <property type="entry name" value="L,D-transpeptidase catalytic domain-like"/>
    <property type="match status" value="1"/>
</dbReference>
<dbReference type="GO" id="GO:0005576">
    <property type="term" value="C:extracellular region"/>
    <property type="evidence" value="ECO:0007669"/>
    <property type="project" value="TreeGrafter"/>
</dbReference>
<keyword evidence="5 9" id="KW-0133">Cell shape</keyword>
<dbReference type="GO" id="GO:0008360">
    <property type="term" value="P:regulation of cell shape"/>
    <property type="evidence" value="ECO:0007669"/>
    <property type="project" value="UniProtKB-UniRule"/>
</dbReference>
<evidence type="ECO:0000256" key="1">
    <source>
        <dbReference type="ARBA" id="ARBA00004752"/>
    </source>
</evidence>
<keyword evidence="3" id="KW-0808">Transferase</keyword>
<dbReference type="EMBL" id="NPIA01000002">
    <property type="protein sequence ID" value="OZM57600.1"/>
    <property type="molecule type" value="Genomic_DNA"/>
</dbReference>
<evidence type="ECO:0000313" key="11">
    <source>
        <dbReference type="EMBL" id="OZM57600.1"/>
    </source>
</evidence>
<evidence type="ECO:0000256" key="8">
    <source>
        <dbReference type="ARBA" id="ARBA00060592"/>
    </source>
</evidence>
<evidence type="ECO:0000256" key="5">
    <source>
        <dbReference type="ARBA" id="ARBA00022960"/>
    </source>
</evidence>
<dbReference type="RefSeq" id="WP_094922395.1">
    <property type="nucleotide sequence ID" value="NZ_NPIA01000002.1"/>
</dbReference>
<dbReference type="AlphaFoldDB" id="A0A263BV64"/>
<proteinExistence type="inferred from homology"/>
<dbReference type="GO" id="GO:0016740">
    <property type="term" value="F:transferase activity"/>
    <property type="evidence" value="ECO:0007669"/>
    <property type="project" value="UniProtKB-KW"/>
</dbReference>
<accession>A0A263BV64</accession>
<evidence type="ECO:0000256" key="3">
    <source>
        <dbReference type="ARBA" id="ARBA00022679"/>
    </source>
</evidence>
<evidence type="ECO:0000256" key="4">
    <source>
        <dbReference type="ARBA" id="ARBA00022801"/>
    </source>
</evidence>
<protein>
    <submittedName>
        <fullName evidence="11">L,D-transpeptidase</fullName>
    </submittedName>
</protein>
<feature type="active site" description="Nucleophile" evidence="9">
    <location>
        <position position="131"/>
    </location>
</feature>
<dbReference type="UniPathway" id="UPA00219"/>
<gene>
    <name evidence="11" type="ORF">CIB95_04310</name>
</gene>
<keyword evidence="7 9" id="KW-0961">Cell wall biogenesis/degradation</keyword>
<evidence type="ECO:0000256" key="9">
    <source>
        <dbReference type="PROSITE-ProRule" id="PRU01373"/>
    </source>
</evidence>
<sequence length="172" mass="19271">MLFSKVFHLFIALTLVSPIWPIGENPMVGDPFIIVNKTSNELAFIDDGKIKNVFKVSTGVAVDLTPEGKFTITVKAKNPYYRKKDIPGGAKENPLGTRWIGFDAKGTDGRIFGIHGNNNPAFIGKYVTQGCVRMYEEDVQYLYDHIRLGTKVVITHSEDNFWELGKKYGAIK</sequence>
<keyword evidence="4" id="KW-0378">Hydrolase</keyword>
<dbReference type="PROSITE" id="PS52029">
    <property type="entry name" value="LD_TPASE"/>
    <property type="match status" value="1"/>
</dbReference>
<comment type="pathway">
    <text evidence="8">Glycan biosynthesis.</text>
</comment>
<comment type="similarity">
    <text evidence="2">Belongs to the YkuD family.</text>
</comment>
<reference evidence="11 12" key="2">
    <citation type="submission" date="2017-09" db="EMBL/GenBank/DDBJ databases">
        <title>Bacillus patelloidae sp. nov., isolated from the intestinal tract of a marine limpet.</title>
        <authorList>
            <person name="Liu R."/>
            <person name="Dong C."/>
            <person name="Shao Z."/>
        </authorList>
    </citation>
    <scope>NUCLEOTIDE SEQUENCE [LARGE SCALE GENOMIC DNA]</scope>
    <source>
        <strain evidence="11 12">SA5d-4</strain>
    </source>
</reference>
<feature type="active site" description="Proton donor/acceptor" evidence="9">
    <location>
        <position position="115"/>
    </location>
</feature>
<dbReference type="Pfam" id="PF03734">
    <property type="entry name" value="YkuD"/>
    <property type="match status" value="1"/>
</dbReference>
<dbReference type="PANTHER" id="PTHR30582">
    <property type="entry name" value="L,D-TRANSPEPTIDASE"/>
    <property type="match status" value="1"/>
</dbReference>
<name>A0A263BV64_9BACI</name>
<dbReference type="PANTHER" id="PTHR30582:SF4">
    <property type="entry name" value="L,D-TRANSPEPTIDASE YQJB-RELATED"/>
    <property type="match status" value="1"/>
</dbReference>
<comment type="pathway">
    <text evidence="1 9">Cell wall biogenesis; peptidoglycan biosynthesis.</text>
</comment>
<dbReference type="Proteomes" id="UP000217083">
    <property type="component" value="Unassembled WGS sequence"/>
</dbReference>
<dbReference type="CDD" id="cd16913">
    <property type="entry name" value="YkuD_like"/>
    <property type="match status" value="1"/>
</dbReference>
<keyword evidence="12" id="KW-1185">Reference proteome</keyword>
<dbReference type="GO" id="GO:0071972">
    <property type="term" value="F:peptidoglycan L,D-transpeptidase activity"/>
    <property type="evidence" value="ECO:0007669"/>
    <property type="project" value="TreeGrafter"/>
</dbReference>
<dbReference type="GO" id="GO:0018104">
    <property type="term" value="P:peptidoglycan-protein cross-linking"/>
    <property type="evidence" value="ECO:0007669"/>
    <property type="project" value="TreeGrafter"/>
</dbReference>
<keyword evidence="6 9" id="KW-0573">Peptidoglycan synthesis</keyword>
<evidence type="ECO:0000256" key="2">
    <source>
        <dbReference type="ARBA" id="ARBA00005992"/>
    </source>
</evidence>
<dbReference type="InterPro" id="IPR038063">
    <property type="entry name" value="Transpep_catalytic_dom"/>
</dbReference>
<dbReference type="SUPFAM" id="SSF141523">
    <property type="entry name" value="L,D-transpeptidase catalytic domain-like"/>
    <property type="match status" value="1"/>
</dbReference>
<evidence type="ECO:0000259" key="10">
    <source>
        <dbReference type="PROSITE" id="PS52029"/>
    </source>
</evidence>
<organism evidence="11 12">
    <name type="scientific">Lottiidibacillus patelloidae</name>
    <dbReference type="NCBI Taxonomy" id="2670334"/>
    <lineage>
        <taxon>Bacteria</taxon>
        <taxon>Bacillati</taxon>
        <taxon>Bacillota</taxon>
        <taxon>Bacilli</taxon>
        <taxon>Bacillales</taxon>
        <taxon>Bacillaceae</taxon>
        <taxon>Lottiidibacillus</taxon>
    </lineage>
</organism>
<feature type="domain" description="L,D-TPase catalytic" evidence="10">
    <location>
        <begin position="31"/>
        <end position="155"/>
    </location>
</feature>
<dbReference type="FunFam" id="2.40.440.10:FF:000003">
    <property type="entry name" value="L,D-transpeptidase YciB"/>
    <property type="match status" value="1"/>
</dbReference>